<dbReference type="InterPro" id="IPR001139">
    <property type="entry name" value="Glyco_hydro_30"/>
</dbReference>
<comment type="similarity">
    <text evidence="4 12">Belongs to the glycosyl hydrolase 30 family.</text>
</comment>
<reference evidence="16" key="2">
    <citation type="submission" date="2022-06" db="UniProtKB">
        <authorList>
            <consortium name="EnsemblMetazoa"/>
        </authorList>
    </citation>
    <scope>IDENTIFICATION</scope>
    <source>
        <strain evidence="16">PS312</strain>
    </source>
</reference>
<evidence type="ECO:0000256" key="10">
    <source>
        <dbReference type="ARBA" id="ARBA00050474"/>
    </source>
</evidence>
<comment type="pathway">
    <text evidence="2">Lipid metabolism; sphingolipid metabolism.</text>
</comment>
<comment type="pathway">
    <text evidence="3">Sphingolipid metabolism.</text>
</comment>
<protein>
    <recommendedName>
        <fullName evidence="5 12">Glucosylceramidase</fullName>
        <ecNumber evidence="5 12">3.2.1.45</ecNumber>
    </recommendedName>
</protein>
<feature type="domain" description="Glycosyl hydrolase family 30 beta sandwich" evidence="15">
    <location>
        <begin position="447"/>
        <end position="510"/>
    </location>
</feature>
<keyword evidence="12" id="KW-0326">Glycosidase</keyword>
<evidence type="ECO:0000256" key="9">
    <source>
        <dbReference type="ARBA" id="ARBA00023098"/>
    </source>
</evidence>
<dbReference type="GO" id="GO:0005764">
    <property type="term" value="C:lysosome"/>
    <property type="evidence" value="ECO:0007669"/>
    <property type="project" value="UniProtKB-ARBA"/>
</dbReference>
<dbReference type="InterPro" id="IPR033453">
    <property type="entry name" value="Glyco_hydro_30_TIM-barrel"/>
</dbReference>
<dbReference type="InterPro" id="IPR033452">
    <property type="entry name" value="GH30_C"/>
</dbReference>
<evidence type="ECO:0000256" key="11">
    <source>
        <dbReference type="ARBA" id="ARBA00051345"/>
    </source>
</evidence>
<evidence type="ECO:0000256" key="12">
    <source>
        <dbReference type="RuleBase" id="RU361188"/>
    </source>
</evidence>
<accession>A0A8R1V4Z2</accession>
<evidence type="ECO:0000256" key="6">
    <source>
        <dbReference type="ARBA" id="ARBA00022729"/>
    </source>
</evidence>
<evidence type="ECO:0000256" key="3">
    <source>
        <dbReference type="ARBA" id="ARBA00004991"/>
    </source>
</evidence>
<dbReference type="GO" id="GO:0016241">
    <property type="term" value="P:regulation of macroautophagy"/>
    <property type="evidence" value="ECO:0007669"/>
    <property type="project" value="UniProtKB-ARBA"/>
</dbReference>
<evidence type="ECO:0000256" key="8">
    <source>
        <dbReference type="ARBA" id="ARBA00022919"/>
    </source>
</evidence>
<dbReference type="PANTHER" id="PTHR11069">
    <property type="entry name" value="GLUCOSYLCERAMIDASE"/>
    <property type="match status" value="1"/>
</dbReference>
<comment type="catalytic activity">
    <reaction evidence="1">
        <text>a beta-D-glucosyl-(1&lt;-&gt;1')-N-acylsphing-4-enine + H2O = an N-acylsphing-4-enine + D-glucose</text>
        <dbReference type="Rhea" id="RHEA:13269"/>
        <dbReference type="ChEBI" id="CHEBI:4167"/>
        <dbReference type="ChEBI" id="CHEBI:15377"/>
        <dbReference type="ChEBI" id="CHEBI:22801"/>
        <dbReference type="ChEBI" id="CHEBI:52639"/>
        <dbReference type="EC" id="3.2.1.45"/>
    </reaction>
    <physiologicalReaction direction="left-to-right" evidence="1">
        <dbReference type="Rhea" id="RHEA:13270"/>
    </physiologicalReaction>
</comment>
<dbReference type="GO" id="GO:0016758">
    <property type="term" value="F:hexosyltransferase activity"/>
    <property type="evidence" value="ECO:0007669"/>
    <property type="project" value="UniProtKB-ARBA"/>
</dbReference>
<sequence>MFLLLFLVLLLLLPGASSSPCAKRFFPPEGANHIVCVCNATYCDEYKDVELSSNSAHIFSSSEGGDRMTAKTARISKVGTLRGVSGRIKLDPRVSYQEIIGFGGAFTDAAGINIGSLSESTRDRLMQTMFGKKGARYSTGRVPIASTDFSKTRYSYNDNEGDEKMSKFALADEDRMYKIPLITRALNLTGGDLRLFSSPWSSPGWMKDTGKMEGPGKLRKGLEEAWAKYYVRFFEEYLSHGIPFWATTVQNEPTSGSLPSYGWQTMFWNSTGERTFVAQHLGPVLAASEASKNVKIIALDDNRFWLPMWANEVYSDPIAASFISGVGVHWYFDALAPVSTLRRTHEAHPDKFILATEACAGSLPPFHGPAFGEWERAEGYAKSIILDLNNFVGGWTDWNIALDTEGGPTWAKNFVDSPIIVNATADEFLKQPMHYAMAHFSRFLRPGSRRIQSSTVDVDDERVMHTAFVFDGQRIVTILNTVNVEKEIAIEEVGGTAINVNIEPNSITTVIWKKQ</sequence>
<dbReference type="Pfam" id="PF02055">
    <property type="entry name" value="Glyco_hydro_30"/>
    <property type="match status" value="1"/>
</dbReference>
<dbReference type="GO" id="GO:0004348">
    <property type="term" value="F:glucosylceramidase activity"/>
    <property type="evidence" value="ECO:0000318"/>
    <property type="project" value="GO_Central"/>
</dbReference>
<organism evidence="16 17">
    <name type="scientific">Pristionchus pacificus</name>
    <name type="common">Parasitic nematode worm</name>
    <dbReference type="NCBI Taxonomy" id="54126"/>
    <lineage>
        <taxon>Eukaryota</taxon>
        <taxon>Metazoa</taxon>
        <taxon>Ecdysozoa</taxon>
        <taxon>Nematoda</taxon>
        <taxon>Chromadorea</taxon>
        <taxon>Rhabditida</taxon>
        <taxon>Rhabditina</taxon>
        <taxon>Diplogasteromorpha</taxon>
        <taxon>Diplogasteroidea</taxon>
        <taxon>Neodiplogasteridae</taxon>
        <taxon>Pristionchus</taxon>
    </lineage>
</organism>
<evidence type="ECO:0000256" key="13">
    <source>
        <dbReference type="SAM" id="SignalP"/>
    </source>
</evidence>
<dbReference type="GO" id="GO:0008202">
    <property type="term" value="P:steroid metabolic process"/>
    <property type="evidence" value="ECO:0007669"/>
    <property type="project" value="UniProtKB-ARBA"/>
</dbReference>
<dbReference type="GO" id="GO:0030163">
    <property type="term" value="P:protein catabolic process"/>
    <property type="evidence" value="ECO:0007669"/>
    <property type="project" value="UniProtKB-ARBA"/>
</dbReference>
<reference evidence="17" key="1">
    <citation type="journal article" date="2008" name="Nat. Genet.">
        <title>The Pristionchus pacificus genome provides a unique perspective on nematode lifestyle and parasitism.</title>
        <authorList>
            <person name="Dieterich C."/>
            <person name="Clifton S.W."/>
            <person name="Schuster L.N."/>
            <person name="Chinwalla A."/>
            <person name="Delehaunty K."/>
            <person name="Dinkelacker I."/>
            <person name="Fulton L."/>
            <person name="Fulton R."/>
            <person name="Godfrey J."/>
            <person name="Minx P."/>
            <person name="Mitreva M."/>
            <person name="Roeseler W."/>
            <person name="Tian H."/>
            <person name="Witte H."/>
            <person name="Yang S.P."/>
            <person name="Wilson R.K."/>
            <person name="Sommer R.J."/>
        </authorList>
    </citation>
    <scope>NUCLEOTIDE SEQUENCE [LARGE SCALE GENOMIC DNA]</scope>
    <source>
        <strain evidence="17">PS312</strain>
    </source>
</reference>
<dbReference type="Pfam" id="PF17189">
    <property type="entry name" value="Glyco_hydro_30C"/>
    <property type="match status" value="1"/>
</dbReference>
<dbReference type="GO" id="GO:0006680">
    <property type="term" value="P:glucosylceramide catabolic process"/>
    <property type="evidence" value="ECO:0000318"/>
    <property type="project" value="GO_Central"/>
</dbReference>
<dbReference type="GO" id="GO:0005102">
    <property type="term" value="F:signaling receptor binding"/>
    <property type="evidence" value="ECO:0007669"/>
    <property type="project" value="UniProtKB-ARBA"/>
</dbReference>
<dbReference type="FunFam" id="3.20.20.80:FF:000030">
    <property type="entry name" value="Lysosomal acid glucosylceramidase"/>
    <property type="match status" value="1"/>
</dbReference>
<dbReference type="GO" id="GO:0010605">
    <property type="term" value="P:negative regulation of macromolecule metabolic process"/>
    <property type="evidence" value="ECO:0007669"/>
    <property type="project" value="UniProtKB-ARBA"/>
</dbReference>
<dbReference type="GO" id="GO:0032006">
    <property type="term" value="P:regulation of TOR signaling"/>
    <property type="evidence" value="ECO:0007669"/>
    <property type="project" value="UniProtKB-ARBA"/>
</dbReference>
<dbReference type="EC" id="3.2.1.45" evidence="5 12"/>
<keyword evidence="9 12" id="KW-0443">Lipid metabolism</keyword>
<dbReference type="Gene3D" id="3.20.20.80">
    <property type="entry name" value="Glycosidases"/>
    <property type="match status" value="1"/>
</dbReference>
<dbReference type="GO" id="GO:0005774">
    <property type="term" value="C:vacuolar membrane"/>
    <property type="evidence" value="ECO:0007669"/>
    <property type="project" value="UniProtKB-ARBA"/>
</dbReference>
<evidence type="ECO:0000256" key="7">
    <source>
        <dbReference type="ARBA" id="ARBA00022801"/>
    </source>
</evidence>
<dbReference type="SUPFAM" id="SSF51445">
    <property type="entry name" value="(Trans)glycosidases"/>
    <property type="match status" value="1"/>
</dbReference>
<dbReference type="GO" id="GO:0051246">
    <property type="term" value="P:regulation of protein metabolic process"/>
    <property type="evidence" value="ECO:0007669"/>
    <property type="project" value="UniProtKB-ARBA"/>
</dbReference>
<dbReference type="PANTHER" id="PTHR11069:SF23">
    <property type="entry name" value="LYSOSOMAL ACID GLUCOSYLCERAMIDASE"/>
    <property type="match status" value="1"/>
</dbReference>
<feature type="signal peptide" evidence="13">
    <location>
        <begin position="1"/>
        <end position="18"/>
    </location>
</feature>
<evidence type="ECO:0000313" key="16">
    <source>
        <dbReference type="EnsemblMetazoa" id="PPA47126.1"/>
    </source>
</evidence>
<feature type="chain" id="PRO_5035919792" description="Glucosylceramidase" evidence="13">
    <location>
        <begin position="19"/>
        <end position="515"/>
    </location>
</feature>
<dbReference type="GO" id="GO:0007040">
    <property type="term" value="P:lysosome organization"/>
    <property type="evidence" value="ECO:0007669"/>
    <property type="project" value="UniProtKB-ARBA"/>
</dbReference>
<gene>
    <name evidence="16" type="primary">WBGene00304986</name>
</gene>
<evidence type="ECO:0000313" key="17">
    <source>
        <dbReference type="Proteomes" id="UP000005239"/>
    </source>
</evidence>
<dbReference type="GO" id="GO:0042391">
    <property type="term" value="P:regulation of membrane potential"/>
    <property type="evidence" value="ECO:0007669"/>
    <property type="project" value="UniProtKB-ARBA"/>
</dbReference>
<evidence type="ECO:0000259" key="15">
    <source>
        <dbReference type="Pfam" id="PF17189"/>
    </source>
</evidence>
<dbReference type="GO" id="GO:0006066">
    <property type="term" value="P:alcohol metabolic process"/>
    <property type="evidence" value="ECO:0007669"/>
    <property type="project" value="UniProtKB-ARBA"/>
</dbReference>
<dbReference type="InterPro" id="IPR017853">
    <property type="entry name" value="GH"/>
</dbReference>
<evidence type="ECO:0000256" key="4">
    <source>
        <dbReference type="ARBA" id="ARBA00005382"/>
    </source>
</evidence>
<evidence type="ECO:0000256" key="2">
    <source>
        <dbReference type="ARBA" id="ARBA00004760"/>
    </source>
</evidence>
<keyword evidence="7 12" id="KW-0378">Hydrolase</keyword>
<evidence type="ECO:0000256" key="5">
    <source>
        <dbReference type="ARBA" id="ARBA00012658"/>
    </source>
</evidence>
<comment type="catalytic activity">
    <reaction evidence="11">
        <text>an N-acyl-1-beta-D-glucosyl-15-methylhexadecasphing-4-enine + H2O = an N-acyl-15-methylhexadecasphing-4-enine + D-glucose</text>
        <dbReference type="Rhea" id="RHEA:34755"/>
        <dbReference type="ChEBI" id="CHEBI:4167"/>
        <dbReference type="ChEBI" id="CHEBI:15377"/>
        <dbReference type="ChEBI" id="CHEBI:70815"/>
        <dbReference type="ChEBI" id="CHEBI:70846"/>
    </reaction>
    <physiologicalReaction direction="left-to-right" evidence="11">
        <dbReference type="Rhea" id="RHEA:34756"/>
    </physiologicalReaction>
</comment>
<dbReference type="PRINTS" id="PR00843">
    <property type="entry name" value="GLHYDRLASE30"/>
</dbReference>
<dbReference type="EnsemblMetazoa" id="PPA47126.1">
    <property type="protein sequence ID" value="PPA47126.1"/>
    <property type="gene ID" value="WBGene00304986"/>
</dbReference>
<evidence type="ECO:0000256" key="1">
    <source>
        <dbReference type="ARBA" id="ARBA00001013"/>
    </source>
</evidence>
<keyword evidence="17" id="KW-1185">Reference proteome</keyword>
<name>A0A8R1V4Z2_PRIPA</name>
<keyword evidence="6 13" id="KW-0732">Signal</keyword>
<dbReference type="AlphaFoldDB" id="A0A8R1V4Z2"/>
<dbReference type="Proteomes" id="UP000005239">
    <property type="component" value="Unassembled WGS sequence"/>
</dbReference>
<comment type="catalytic activity">
    <reaction evidence="10">
        <text>a beta-D-glucosylceramide + H2O = an N-acyl-sphingoid base + D-glucose</text>
        <dbReference type="Rhea" id="RHEA:81447"/>
        <dbReference type="ChEBI" id="CHEBI:4167"/>
        <dbReference type="ChEBI" id="CHEBI:15377"/>
        <dbReference type="ChEBI" id="CHEBI:83264"/>
        <dbReference type="ChEBI" id="CHEBI:83273"/>
    </reaction>
    <physiologicalReaction direction="left-to-right" evidence="10">
        <dbReference type="Rhea" id="RHEA:81448"/>
    </physiologicalReaction>
</comment>
<evidence type="ECO:0000259" key="14">
    <source>
        <dbReference type="Pfam" id="PF02055"/>
    </source>
</evidence>
<keyword evidence="8 12" id="KW-0746">Sphingolipid metabolism</keyword>
<proteinExistence type="inferred from homology"/>
<dbReference type="GO" id="GO:0006914">
    <property type="term" value="P:autophagy"/>
    <property type="evidence" value="ECO:0007669"/>
    <property type="project" value="UniProtKB-ARBA"/>
</dbReference>
<feature type="domain" description="Glycosyl hydrolase family 30 TIM-barrel" evidence="14">
    <location>
        <begin position="99"/>
        <end position="444"/>
    </location>
</feature>